<protein>
    <submittedName>
        <fullName evidence="1">Uncharacterized protein</fullName>
    </submittedName>
</protein>
<dbReference type="Proteomes" id="UP001642464">
    <property type="component" value="Unassembled WGS sequence"/>
</dbReference>
<dbReference type="EMBL" id="CAXAMM010013335">
    <property type="protein sequence ID" value="CAK9031053.1"/>
    <property type="molecule type" value="Genomic_DNA"/>
</dbReference>
<keyword evidence="2" id="KW-1185">Reference proteome</keyword>
<accession>A0ABP0KXT3</accession>
<comment type="caution">
    <text evidence="1">The sequence shown here is derived from an EMBL/GenBank/DDBJ whole genome shotgun (WGS) entry which is preliminary data.</text>
</comment>
<sequence>MYHTVRPKIKTSEFSARLQLRSLHSPPKVPELRYVCTCGTCVATSEGYVEAREGALLFRSLAFECRGQHVICPDCEQALGSKHESLHFLHRDQIQSRTDKLEVLVCSLKQQEITEISQVIAGIFPCEVRSRLLLKAELRQFTALPGKPELVVVVHRHEGRALLTDRNGFYHEVLGTAWKQTRGNVLVVLTRAEPQAAGDLYDKRMLHSLSTQGDQPTMGVLSTAGRVLTWTSSPSAEQLQQILMLMTKAYFHESIHVAGIPPNWIKPQAHKAAWCALL</sequence>
<gene>
    <name evidence="1" type="ORF">SCF082_LOCUS19465</name>
</gene>
<evidence type="ECO:0000313" key="2">
    <source>
        <dbReference type="Proteomes" id="UP001642464"/>
    </source>
</evidence>
<name>A0ABP0KXT3_9DINO</name>
<proteinExistence type="predicted"/>
<evidence type="ECO:0000313" key="1">
    <source>
        <dbReference type="EMBL" id="CAK9031053.1"/>
    </source>
</evidence>
<reference evidence="1 2" key="1">
    <citation type="submission" date="2024-02" db="EMBL/GenBank/DDBJ databases">
        <authorList>
            <person name="Chen Y."/>
            <person name="Shah S."/>
            <person name="Dougan E. K."/>
            <person name="Thang M."/>
            <person name="Chan C."/>
        </authorList>
    </citation>
    <scope>NUCLEOTIDE SEQUENCE [LARGE SCALE GENOMIC DNA]</scope>
</reference>
<organism evidence="1 2">
    <name type="scientific">Durusdinium trenchii</name>
    <dbReference type="NCBI Taxonomy" id="1381693"/>
    <lineage>
        <taxon>Eukaryota</taxon>
        <taxon>Sar</taxon>
        <taxon>Alveolata</taxon>
        <taxon>Dinophyceae</taxon>
        <taxon>Suessiales</taxon>
        <taxon>Symbiodiniaceae</taxon>
        <taxon>Durusdinium</taxon>
    </lineage>
</organism>